<feature type="transmembrane region" description="Helical" evidence="8">
    <location>
        <begin position="20"/>
        <end position="39"/>
    </location>
</feature>
<accession>A0A0E9NQR2</accession>
<dbReference type="InterPro" id="IPR005282">
    <property type="entry name" value="LC_transporter"/>
</dbReference>
<organism evidence="9 10">
    <name type="scientific">Saitoella complicata (strain BCRC 22490 / CBS 7301 / JCM 7358 / NBRC 10748 / NRRL Y-17804)</name>
    <dbReference type="NCBI Taxonomy" id="698492"/>
    <lineage>
        <taxon>Eukaryota</taxon>
        <taxon>Fungi</taxon>
        <taxon>Dikarya</taxon>
        <taxon>Ascomycota</taxon>
        <taxon>Taphrinomycotina</taxon>
        <taxon>Taphrinomycotina incertae sedis</taxon>
        <taxon>Saitoella</taxon>
    </lineage>
</organism>
<keyword evidence="3 8" id="KW-0812">Transmembrane</keyword>
<dbReference type="Pfam" id="PF04193">
    <property type="entry name" value="PQ-loop"/>
    <property type="match status" value="2"/>
</dbReference>
<evidence type="ECO:0000256" key="3">
    <source>
        <dbReference type="ARBA" id="ARBA00022692"/>
    </source>
</evidence>
<dbReference type="AlphaFoldDB" id="A0A0E9NQR2"/>
<dbReference type="PANTHER" id="PTHR13131:SF5">
    <property type="entry name" value="CYSTINOSIN"/>
    <property type="match status" value="1"/>
</dbReference>
<evidence type="ECO:0000256" key="2">
    <source>
        <dbReference type="ARBA" id="ARBA00022448"/>
    </source>
</evidence>
<comment type="caution">
    <text evidence="9">The sequence shown here is derived from an EMBL/GenBank/DDBJ whole genome shotgun (WGS) entry which is preliminary data.</text>
</comment>
<dbReference type="InterPro" id="IPR006603">
    <property type="entry name" value="PQ-loop_rpt"/>
</dbReference>
<reference evidence="9 10" key="1">
    <citation type="journal article" date="2011" name="J. Gen. Appl. Microbiol.">
        <title>Draft genome sequencing of the enigmatic yeast Saitoella complicata.</title>
        <authorList>
            <person name="Nishida H."/>
            <person name="Hamamoto M."/>
            <person name="Sugiyama J."/>
        </authorList>
    </citation>
    <scope>NUCLEOTIDE SEQUENCE [LARGE SCALE GENOMIC DNA]</scope>
    <source>
        <strain evidence="9 10">NRRL Y-17804</strain>
    </source>
</reference>
<feature type="transmembrane region" description="Helical" evidence="8">
    <location>
        <begin position="51"/>
        <end position="71"/>
    </location>
</feature>
<evidence type="ECO:0008006" key="11">
    <source>
        <dbReference type="Google" id="ProtNLM"/>
    </source>
</evidence>
<evidence type="ECO:0000256" key="7">
    <source>
        <dbReference type="SAM" id="MobiDB-lite"/>
    </source>
</evidence>
<keyword evidence="10" id="KW-1185">Reference proteome</keyword>
<evidence type="ECO:0000313" key="10">
    <source>
        <dbReference type="Proteomes" id="UP000033140"/>
    </source>
</evidence>
<feature type="transmembrane region" description="Helical" evidence="8">
    <location>
        <begin position="122"/>
        <end position="143"/>
    </location>
</feature>
<sequence length="302" mass="33543">MNAIQVHSSPVLEWLSRASGWIYFVAWSLSFYPQAILNYRRKSVEGFSLDYGSLNVLGFLCYSIYTLGFLLFPTLSSAEDAPLMRFNDAVFALHALALSSFTLFQAYGLGYRRAQNQSVSPAATGIFAGAVISCGLLLLRAMWMPKEDPDAWVDILFGMSYVKVIVTIFKYVPQALLNYHLKSTRGFSIHQITLDITGGLLSNAQLCLDAYMAGDMSDVTGNPAKFGLGVLSIGYNLVFLWQHYGLYWREREEKGGGEDELAPHTALEPPNTLTGHPQTPIRIQSSIGLPCLFFTSIHPHHL</sequence>
<dbReference type="OMA" id="WIDVIYT"/>
<dbReference type="Gene3D" id="1.20.1280.290">
    <property type="match status" value="1"/>
</dbReference>
<dbReference type="GO" id="GO:0000324">
    <property type="term" value="C:fungal-type vacuole"/>
    <property type="evidence" value="ECO:0007669"/>
    <property type="project" value="TreeGrafter"/>
</dbReference>
<keyword evidence="5 8" id="KW-1133">Transmembrane helix</keyword>
<dbReference type="SMART" id="SM00679">
    <property type="entry name" value="CTNS"/>
    <property type="match status" value="2"/>
</dbReference>
<feature type="transmembrane region" description="Helical" evidence="8">
    <location>
        <begin position="91"/>
        <end position="110"/>
    </location>
</feature>
<evidence type="ECO:0000256" key="8">
    <source>
        <dbReference type="SAM" id="Phobius"/>
    </source>
</evidence>
<comment type="subcellular location">
    <subcellularLocation>
        <location evidence="1">Endomembrane system</location>
        <topology evidence="1">Multi-pass membrane protein</topology>
    </subcellularLocation>
</comment>
<evidence type="ECO:0000256" key="1">
    <source>
        <dbReference type="ARBA" id="ARBA00004127"/>
    </source>
</evidence>
<dbReference type="GO" id="GO:0015184">
    <property type="term" value="F:L-cystine transmembrane transporter activity"/>
    <property type="evidence" value="ECO:0007669"/>
    <property type="project" value="TreeGrafter"/>
</dbReference>
<dbReference type="Proteomes" id="UP000033140">
    <property type="component" value="Unassembled WGS sequence"/>
</dbReference>
<reference evidence="9 10" key="3">
    <citation type="journal article" date="2015" name="Genome Announc.">
        <title>Draft Genome Sequence of the Archiascomycetous Yeast Saitoella complicata.</title>
        <authorList>
            <person name="Yamauchi K."/>
            <person name="Kondo S."/>
            <person name="Hamamoto M."/>
            <person name="Takahashi Y."/>
            <person name="Ogura Y."/>
            <person name="Hayashi T."/>
            <person name="Nishida H."/>
        </authorList>
    </citation>
    <scope>NUCLEOTIDE SEQUENCE [LARGE SCALE GENOMIC DNA]</scope>
    <source>
        <strain evidence="9 10">NRRL Y-17804</strain>
    </source>
</reference>
<protein>
    <recommendedName>
        <fullName evidence="11">Cystinosin</fullName>
    </recommendedName>
</protein>
<evidence type="ECO:0000313" key="9">
    <source>
        <dbReference type="EMBL" id="GAO52006.1"/>
    </source>
</evidence>
<reference evidence="9 10" key="2">
    <citation type="journal article" date="2014" name="J. Gen. Appl. Microbiol.">
        <title>The early diverging ascomycetous budding yeast Saitoella complicata has three histone deacetylases belonging to the Clr6, Hos2, and Rpd3 lineages.</title>
        <authorList>
            <person name="Nishida H."/>
            <person name="Matsumoto T."/>
            <person name="Kondo S."/>
            <person name="Hamamoto M."/>
            <person name="Yoshikawa H."/>
        </authorList>
    </citation>
    <scope>NUCLEOTIDE SEQUENCE [LARGE SCALE GENOMIC DNA]</scope>
    <source>
        <strain evidence="9 10">NRRL Y-17804</strain>
    </source>
</reference>
<dbReference type="STRING" id="698492.A0A0E9NQR2"/>
<keyword evidence="4" id="KW-0677">Repeat</keyword>
<proteinExistence type="predicted"/>
<dbReference type="EMBL" id="BACD03000057">
    <property type="protein sequence ID" value="GAO52006.1"/>
    <property type="molecule type" value="Genomic_DNA"/>
</dbReference>
<name>A0A0E9NQR2_SAICN</name>
<keyword evidence="6 8" id="KW-0472">Membrane</keyword>
<evidence type="ECO:0000256" key="6">
    <source>
        <dbReference type="ARBA" id="ARBA00023136"/>
    </source>
</evidence>
<feature type="region of interest" description="Disordered" evidence="7">
    <location>
        <begin position="257"/>
        <end position="277"/>
    </location>
</feature>
<keyword evidence="2" id="KW-0813">Transport</keyword>
<evidence type="ECO:0000256" key="5">
    <source>
        <dbReference type="ARBA" id="ARBA00022989"/>
    </source>
</evidence>
<dbReference type="GO" id="GO:0012505">
    <property type="term" value="C:endomembrane system"/>
    <property type="evidence" value="ECO:0007669"/>
    <property type="project" value="UniProtKB-SubCell"/>
</dbReference>
<evidence type="ECO:0000256" key="4">
    <source>
        <dbReference type="ARBA" id="ARBA00022737"/>
    </source>
</evidence>
<dbReference type="PANTHER" id="PTHR13131">
    <property type="entry name" value="CYSTINOSIN"/>
    <property type="match status" value="1"/>
</dbReference>
<feature type="transmembrane region" description="Helical" evidence="8">
    <location>
        <begin position="155"/>
        <end position="172"/>
    </location>
</feature>
<dbReference type="GO" id="GO:0005774">
    <property type="term" value="C:vacuolar membrane"/>
    <property type="evidence" value="ECO:0007669"/>
    <property type="project" value="TreeGrafter"/>
</dbReference>
<gene>
    <name evidence="9" type="ORF">G7K_6094-t1</name>
</gene>